<organism evidence="1 2">
    <name type="scientific">Macrostomum lignano</name>
    <dbReference type="NCBI Taxonomy" id="282301"/>
    <lineage>
        <taxon>Eukaryota</taxon>
        <taxon>Metazoa</taxon>
        <taxon>Spiralia</taxon>
        <taxon>Lophotrochozoa</taxon>
        <taxon>Platyhelminthes</taxon>
        <taxon>Rhabditophora</taxon>
        <taxon>Macrostomorpha</taxon>
        <taxon>Macrostomida</taxon>
        <taxon>Macrostomidae</taxon>
        <taxon>Macrostomum</taxon>
    </lineage>
</organism>
<evidence type="ECO:0000313" key="2">
    <source>
        <dbReference type="Proteomes" id="UP000215902"/>
    </source>
</evidence>
<sequence length="459" mass="51898">AKRGAESQSAWRRNRIYWRNFLNRTMSKPLSGDEHPVKEDEAADLSEADDAFEEAEVGPVEHKIEFGLLFDIDGVIALGLNPLPQAVEMMKLLVSPETGLPVVPYAFVTNGCAKGDSKARMMSKWFNATISPEQCIHSQSPLAVFTKWHNKRVLFVGQGPILEIAADLGFTKVFTIDDVKEAYPLLDMVDHKNRAAVAKGYKENPDFPRIECIVSIGEPDRWESYLQVLIDLLVTDGKPDIPPEKYPDTHLPILACNLDLVFKAEAPMPRLAHGSFLLCLEALYEKVTGNQLHYTHLLGKPSEITYRFAEHTVTKMAMSMPNCGPIKRFYFIGDNPEVDIKGANLFNQYLRRYRKLSGSLSDPPTHDEIKALRHKIAISKSRMIPEDAEFVRHSAKLFISILVGTGVYNPNAKSLYGPHVYHGHRDIQRDDELTKPHFFFEDCLEAVRFILDKEKVAHN</sequence>
<dbReference type="NCBIfam" id="TIGR01456">
    <property type="entry name" value="CECR5"/>
    <property type="match status" value="1"/>
</dbReference>
<dbReference type="EMBL" id="NIVC01000001">
    <property type="protein sequence ID" value="PAA94825.1"/>
    <property type="molecule type" value="Genomic_DNA"/>
</dbReference>
<dbReference type="Proteomes" id="UP000215902">
    <property type="component" value="Unassembled WGS sequence"/>
</dbReference>
<dbReference type="InterPro" id="IPR036412">
    <property type="entry name" value="HAD-like_sf"/>
</dbReference>
<dbReference type="InterPro" id="IPR023214">
    <property type="entry name" value="HAD_sf"/>
</dbReference>
<dbReference type="PANTHER" id="PTHR14269">
    <property type="entry name" value="CDP-DIACYLGLYCEROL--GLYCEROL-3-PHOSPHATE 3-PHOSPHATIDYLTRANSFERASE-RELATED"/>
    <property type="match status" value="1"/>
</dbReference>
<dbReference type="OrthoDB" id="10251048at2759"/>
<dbReference type="GO" id="GO:0046474">
    <property type="term" value="P:glycerophospholipid biosynthetic process"/>
    <property type="evidence" value="ECO:0007669"/>
    <property type="project" value="TreeGrafter"/>
</dbReference>
<dbReference type="InterPro" id="IPR050324">
    <property type="entry name" value="CDP-alcohol_PTase-I"/>
</dbReference>
<dbReference type="Gene3D" id="3.40.50.1000">
    <property type="entry name" value="HAD superfamily/HAD-like"/>
    <property type="match status" value="2"/>
</dbReference>
<dbReference type="GO" id="GO:0005739">
    <property type="term" value="C:mitochondrion"/>
    <property type="evidence" value="ECO:0007669"/>
    <property type="project" value="TreeGrafter"/>
</dbReference>
<dbReference type="SUPFAM" id="SSF56784">
    <property type="entry name" value="HAD-like"/>
    <property type="match status" value="1"/>
</dbReference>
<name>A0A267H963_9PLAT</name>
<comment type="caution">
    <text evidence="1">The sequence shown here is derived from an EMBL/GenBank/DDBJ whole genome shotgun (WGS) entry which is preliminary data.</text>
</comment>
<dbReference type="Pfam" id="PF13344">
    <property type="entry name" value="Hydrolase_6"/>
    <property type="match status" value="1"/>
</dbReference>
<dbReference type="NCBIfam" id="TIGR01460">
    <property type="entry name" value="HAD-SF-IIA"/>
    <property type="match status" value="1"/>
</dbReference>
<dbReference type="InterPro" id="IPR006357">
    <property type="entry name" value="HAD-SF_hydro_IIA"/>
</dbReference>
<dbReference type="InterPro" id="IPR006353">
    <property type="entry name" value="HAD-SF_hydro_IIA_CECR5"/>
</dbReference>
<dbReference type="PANTHER" id="PTHR14269:SF4">
    <property type="entry name" value="CAT EYE SYNDROME CRITICAL REGION PROTEIN 5"/>
    <property type="match status" value="1"/>
</dbReference>
<gene>
    <name evidence="1" type="ORF">BOX15_Mlig014942g1</name>
</gene>
<keyword evidence="2" id="KW-1185">Reference proteome</keyword>
<feature type="non-terminal residue" evidence="1">
    <location>
        <position position="1"/>
    </location>
</feature>
<reference evidence="1 2" key="1">
    <citation type="submission" date="2017-06" db="EMBL/GenBank/DDBJ databases">
        <title>A platform for efficient transgenesis in Macrostomum lignano, a flatworm model organism for stem cell research.</title>
        <authorList>
            <person name="Berezikov E."/>
        </authorList>
    </citation>
    <scope>NUCLEOTIDE SEQUENCE [LARGE SCALE GENOMIC DNA]</scope>
    <source>
        <strain evidence="1">DV1</strain>
        <tissue evidence="1">Whole organism</tissue>
    </source>
</reference>
<accession>A0A267H963</accession>
<proteinExistence type="predicted"/>
<protein>
    <submittedName>
        <fullName evidence="1">Uncharacterized protein</fullName>
    </submittedName>
</protein>
<dbReference type="AlphaFoldDB" id="A0A267H963"/>
<dbReference type="STRING" id="282301.A0A267H963"/>
<evidence type="ECO:0000313" key="1">
    <source>
        <dbReference type="EMBL" id="PAA94825.1"/>
    </source>
</evidence>